<reference evidence="2 4" key="1">
    <citation type="journal article" date="2008" name="Science">
        <title>The Physcomitrella genome reveals evolutionary insights into the conquest of land by plants.</title>
        <authorList>
            <person name="Rensing S."/>
            <person name="Lang D."/>
            <person name="Zimmer A."/>
            <person name="Terry A."/>
            <person name="Salamov A."/>
            <person name="Shapiro H."/>
            <person name="Nishiyama T."/>
            <person name="Perroud P.-F."/>
            <person name="Lindquist E."/>
            <person name="Kamisugi Y."/>
            <person name="Tanahashi T."/>
            <person name="Sakakibara K."/>
            <person name="Fujita T."/>
            <person name="Oishi K."/>
            <person name="Shin-I T."/>
            <person name="Kuroki Y."/>
            <person name="Toyoda A."/>
            <person name="Suzuki Y."/>
            <person name="Hashimoto A."/>
            <person name="Yamaguchi K."/>
            <person name="Sugano A."/>
            <person name="Kohara Y."/>
            <person name="Fujiyama A."/>
            <person name="Anterola A."/>
            <person name="Aoki S."/>
            <person name="Ashton N."/>
            <person name="Barbazuk W.B."/>
            <person name="Barker E."/>
            <person name="Bennetzen J."/>
            <person name="Bezanilla M."/>
            <person name="Blankenship R."/>
            <person name="Cho S.H."/>
            <person name="Dutcher S."/>
            <person name="Estelle M."/>
            <person name="Fawcett J.A."/>
            <person name="Gundlach H."/>
            <person name="Hanada K."/>
            <person name="Heyl A."/>
            <person name="Hicks K.A."/>
            <person name="Hugh J."/>
            <person name="Lohr M."/>
            <person name="Mayer K."/>
            <person name="Melkozernov A."/>
            <person name="Murata T."/>
            <person name="Nelson D."/>
            <person name="Pils B."/>
            <person name="Prigge M."/>
            <person name="Reiss B."/>
            <person name="Renner T."/>
            <person name="Rombauts S."/>
            <person name="Rushton P."/>
            <person name="Sanderfoot A."/>
            <person name="Schween G."/>
            <person name="Shiu S.-H."/>
            <person name="Stueber K."/>
            <person name="Theodoulou F.L."/>
            <person name="Tu H."/>
            <person name="Van de Peer Y."/>
            <person name="Verrier P.J."/>
            <person name="Waters E."/>
            <person name="Wood A."/>
            <person name="Yang L."/>
            <person name="Cove D."/>
            <person name="Cuming A."/>
            <person name="Hasebe M."/>
            <person name="Lucas S."/>
            <person name="Mishler D.B."/>
            <person name="Reski R."/>
            <person name="Grigoriev I."/>
            <person name="Quatrano R.S."/>
            <person name="Boore J.L."/>
        </authorList>
    </citation>
    <scope>NUCLEOTIDE SEQUENCE [LARGE SCALE GENOMIC DNA]</scope>
    <source>
        <strain evidence="3 4">cv. Gransden 2004</strain>
    </source>
</reference>
<reference evidence="3" key="3">
    <citation type="submission" date="2020-12" db="UniProtKB">
        <authorList>
            <consortium name="EnsemblPlants"/>
        </authorList>
    </citation>
    <scope>IDENTIFICATION</scope>
</reference>
<protein>
    <submittedName>
        <fullName evidence="2 3">Uncharacterized protein</fullName>
    </submittedName>
</protein>
<dbReference type="Gramene" id="Pp3c24_330V3.3">
    <property type="protein sequence ID" value="Pp3c24_330V3.3"/>
    <property type="gene ID" value="Pp3c24_330"/>
</dbReference>
<dbReference type="PANTHER" id="PTHR36080:SF1">
    <property type="entry name" value="DBJ|BAA96220.1"/>
    <property type="match status" value="1"/>
</dbReference>
<evidence type="ECO:0000313" key="3">
    <source>
        <dbReference type="EnsemblPlants" id="Pp3c24_330V3.1"/>
    </source>
</evidence>
<dbReference type="OrthoDB" id="1930465at2759"/>
<dbReference type="EnsemblPlants" id="Pp3c24_330V3.1">
    <property type="protein sequence ID" value="Pp3c24_330V3.1"/>
    <property type="gene ID" value="Pp3c24_330"/>
</dbReference>
<dbReference type="EnsemblPlants" id="Pp3c24_330V3.2">
    <property type="protein sequence ID" value="Pp3c24_330V3.2"/>
    <property type="gene ID" value="Pp3c24_330"/>
</dbReference>
<sequence>MATVDGPARLPPARGESLASDRFAAALANVNDMGQSLESLQSMLRKAVYLDEDVFANASAVSNQSRTLKAQERRIKALERELDAAIAAAGHARAEKKQAEAGQRAAEARVQEVLRELENTAVVFKLHAEELRAKQEEVGKKNEEIQVLKAIIDTLRQDKAGKKAS</sequence>
<dbReference type="GeneID" id="112276400"/>
<name>A9TMU1_PHYPA</name>
<dbReference type="EnsemblPlants" id="Pp3c24_330V3.3">
    <property type="protein sequence ID" value="Pp3c24_330V3.3"/>
    <property type="gene ID" value="Pp3c24_330"/>
</dbReference>
<dbReference type="AlphaFoldDB" id="A9TMU1"/>
<dbReference type="GO" id="GO:0005737">
    <property type="term" value="C:cytoplasm"/>
    <property type="evidence" value="ECO:0007669"/>
    <property type="project" value="EnsemblPlants"/>
</dbReference>
<keyword evidence="1" id="KW-0175">Coiled coil</keyword>
<gene>
    <name evidence="3" type="primary">LOC112276400</name>
    <name evidence="2" type="ORF">PHYPA_028467</name>
</gene>
<proteinExistence type="predicted"/>
<dbReference type="PANTHER" id="PTHR36080">
    <property type="entry name" value="DBJ|BAA96220.1"/>
    <property type="match status" value="1"/>
</dbReference>
<dbReference type="Proteomes" id="UP000006727">
    <property type="component" value="Chromosome 24"/>
</dbReference>
<dbReference type="OMA" id="HIMAQER"/>
<evidence type="ECO:0000313" key="4">
    <source>
        <dbReference type="Proteomes" id="UP000006727"/>
    </source>
</evidence>
<accession>A9TMU1</accession>
<keyword evidence="4" id="KW-1185">Reference proteome</keyword>
<dbReference type="RefSeq" id="XP_024363448.1">
    <property type="nucleotide sequence ID" value="XM_024507680.2"/>
</dbReference>
<dbReference type="Gramene" id="Pp3c24_330V3.2">
    <property type="protein sequence ID" value="Pp3c24_330V3.2"/>
    <property type="gene ID" value="Pp3c24_330"/>
</dbReference>
<dbReference type="PaxDb" id="3218-PP1S268_31V6.2"/>
<reference evidence="2 4" key="2">
    <citation type="journal article" date="2018" name="Plant J.">
        <title>The Physcomitrella patens chromosome-scale assembly reveals moss genome structure and evolution.</title>
        <authorList>
            <person name="Lang D."/>
            <person name="Ullrich K.K."/>
            <person name="Murat F."/>
            <person name="Fuchs J."/>
            <person name="Jenkins J."/>
            <person name="Haas F.B."/>
            <person name="Piednoel M."/>
            <person name="Gundlach H."/>
            <person name="Van Bel M."/>
            <person name="Meyberg R."/>
            <person name="Vives C."/>
            <person name="Morata J."/>
            <person name="Symeonidi A."/>
            <person name="Hiss M."/>
            <person name="Muchero W."/>
            <person name="Kamisugi Y."/>
            <person name="Saleh O."/>
            <person name="Blanc G."/>
            <person name="Decker E.L."/>
            <person name="van Gessel N."/>
            <person name="Grimwood J."/>
            <person name="Hayes R.D."/>
            <person name="Graham S.W."/>
            <person name="Gunter L.E."/>
            <person name="McDaniel S.F."/>
            <person name="Hoernstein S.N.W."/>
            <person name="Larsson A."/>
            <person name="Li F.W."/>
            <person name="Perroud P.F."/>
            <person name="Phillips J."/>
            <person name="Ranjan P."/>
            <person name="Rokshar D.S."/>
            <person name="Rothfels C.J."/>
            <person name="Schneider L."/>
            <person name="Shu S."/>
            <person name="Stevenson D.W."/>
            <person name="Thummler F."/>
            <person name="Tillich M."/>
            <person name="Villarreal Aguilar J.C."/>
            <person name="Widiez T."/>
            <person name="Wong G.K."/>
            <person name="Wymore A."/>
            <person name="Zhang Y."/>
            <person name="Zimmer A.D."/>
            <person name="Quatrano R.S."/>
            <person name="Mayer K.F.X."/>
            <person name="Goodstein D."/>
            <person name="Casacuberta J.M."/>
            <person name="Vandepoele K."/>
            <person name="Reski R."/>
            <person name="Cuming A.C."/>
            <person name="Tuskan G.A."/>
            <person name="Maumus F."/>
            <person name="Salse J."/>
            <person name="Schmutz J."/>
            <person name="Rensing S.A."/>
        </authorList>
    </citation>
    <scope>NUCLEOTIDE SEQUENCE [LARGE SCALE GENOMIC DNA]</scope>
    <source>
        <strain evidence="3 4">cv. Gransden 2004</strain>
    </source>
</reference>
<dbReference type="GO" id="GO:0051015">
    <property type="term" value="F:actin filament binding"/>
    <property type="evidence" value="ECO:0007669"/>
    <property type="project" value="EnsemblPlants"/>
</dbReference>
<organism evidence="2">
    <name type="scientific">Physcomitrium patens</name>
    <name type="common">Spreading-leaved earth moss</name>
    <name type="synonym">Physcomitrella patens</name>
    <dbReference type="NCBI Taxonomy" id="3218"/>
    <lineage>
        <taxon>Eukaryota</taxon>
        <taxon>Viridiplantae</taxon>
        <taxon>Streptophyta</taxon>
        <taxon>Embryophyta</taxon>
        <taxon>Bryophyta</taxon>
        <taxon>Bryophytina</taxon>
        <taxon>Bryopsida</taxon>
        <taxon>Funariidae</taxon>
        <taxon>Funariales</taxon>
        <taxon>Funariaceae</taxon>
        <taxon>Physcomitrium</taxon>
    </lineage>
</organism>
<dbReference type="RefSeq" id="XP_024363449.1">
    <property type="nucleotide sequence ID" value="XM_024507681.2"/>
</dbReference>
<dbReference type="HOGENOM" id="CLU_114289_0_0_1"/>
<dbReference type="eggNOG" id="ENOG502RZ2J">
    <property type="taxonomic scope" value="Eukaryota"/>
</dbReference>
<evidence type="ECO:0000313" key="2">
    <source>
        <dbReference type="EMBL" id="PNR27875.1"/>
    </source>
</evidence>
<dbReference type="EMBL" id="ABEU02000024">
    <property type="protein sequence ID" value="PNR27875.1"/>
    <property type="molecule type" value="Genomic_DNA"/>
</dbReference>
<evidence type="ECO:0000256" key="1">
    <source>
        <dbReference type="SAM" id="Coils"/>
    </source>
</evidence>
<dbReference type="Gramene" id="Pp3c24_330V3.1">
    <property type="protein sequence ID" value="Pp3c24_330V3.1"/>
    <property type="gene ID" value="Pp3c24_330"/>
</dbReference>
<feature type="coiled-coil region" evidence="1">
    <location>
        <begin position="61"/>
        <end position="151"/>
    </location>
</feature>